<evidence type="ECO:0000259" key="6">
    <source>
        <dbReference type="Pfam" id="PF04055"/>
    </source>
</evidence>
<keyword evidence="8" id="KW-1185">Reference proteome</keyword>
<dbReference type="Pfam" id="PF04055">
    <property type="entry name" value="Radical_SAM"/>
    <property type="match status" value="1"/>
</dbReference>
<dbReference type="SUPFAM" id="SSF102114">
    <property type="entry name" value="Radical SAM enzymes"/>
    <property type="match status" value="1"/>
</dbReference>
<dbReference type="Proteomes" id="UP001378188">
    <property type="component" value="Unassembled WGS sequence"/>
</dbReference>
<dbReference type="AlphaFoldDB" id="A0AAW9RFV0"/>
<evidence type="ECO:0000256" key="3">
    <source>
        <dbReference type="ARBA" id="ARBA00022723"/>
    </source>
</evidence>
<organism evidence="7 8">
    <name type="scientific">Microbaculum marinum</name>
    <dbReference type="NCBI Taxonomy" id="1764581"/>
    <lineage>
        <taxon>Bacteria</taxon>
        <taxon>Pseudomonadati</taxon>
        <taxon>Pseudomonadota</taxon>
        <taxon>Alphaproteobacteria</taxon>
        <taxon>Hyphomicrobiales</taxon>
        <taxon>Tepidamorphaceae</taxon>
        <taxon>Microbaculum</taxon>
    </lineage>
</organism>
<protein>
    <submittedName>
        <fullName evidence="7">Radical SAM protein</fullName>
    </submittedName>
</protein>
<evidence type="ECO:0000256" key="1">
    <source>
        <dbReference type="ARBA" id="ARBA00001966"/>
    </source>
</evidence>
<dbReference type="CDD" id="cd01335">
    <property type="entry name" value="Radical_SAM"/>
    <property type="match status" value="1"/>
</dbReference>
<comment type="caution">
    <text evidence="7">The sequence shown here is derived from an EMBL/GenBank/DDBJ whole genome shotgun (WGS) entry which is preliminary data.</text>
</comment>
<evidence type="ECO:0000256" key="4">
    <source>
        <dbReference type="ARBA" id="ARBA00023004"/>
    </source>
</evidence>
<keyword evidence="3" id="KW-0479">Metal-binding</keyword>
<dbReference type="Gene3D" id="3.20.20.70">
    <property type="entry name" value="Aldolase class I"/>
    <property type="match status" value="1"/>
</dbReference>
<dbReference type="InterPro" id="IPR013785">
    <property type="entry name" value="Aldolase_TIM"/>
</dbReference>
<dbReference type="InterPro" id="IPR058240">
    <property type="entry name" value="rSAM_sf"/>
</dbReference>
<dbReference type="SFLD" id="SFLDS00029">
    <property type="entry name" value="Radical_SAM"/>
    <property type="match status" value="1"/>
</dbReference>
<sequence>MNDLTFAKSYVPLDPGKFRDPDVTARGEARARVALERLDTLWINTGTLCNITCVNCYIESSPTNDRLVYITAGDARAYLDEIADLRLGTREIGFTGGEPFMNPDILQLLEDALARGFEVLVLTNAMQPMQRPRIRAGLLRLRESYGERLVLRVSLDHYTAALHEAERGPDTFERTLAGVDWLAGNGFRIAIAGRSVWGEPDAVARAGYGALFADRGWSIDPGDTASLVIFPEMDARVDVPEITTACWGILGISPDAMMCATSRMVVKRRGEERPTVLPCTLLPYDAEFGMGSTLAQSLRADGGMFSGGAVKLCHPHCAKFCVLGGGSCAPA</sequence>
<keyword evidence="2" id="KW-0949">S-adenosyl-L-methionine</keyword>
<dbReference type="SFLD" id="SFLDG01067">
    <property type="entry name" value="SPASM/twitch_domain_containing"/>
    <property type="match status" value="1"/>
</dbReference>
<gene>
    <name evidence="7" type="ORF">V3328_13585</name>
</gene>
<dbReference type="RefSeq" id="WP_340330215.1">
    <property type="nucleotide sequence ID" value="NZ_JAZHOF010000005.1"/>
</dbReference>
<dbReference type="InterPro" id="IPR007197">
    <property type="entry name" value="rSAM"/>
</dbReference>
<evidence type="ECO:0000313" key="8">
    <source>
        <dbReference type="Proteomes" id="UP001378188"/>
    </source>
</evidence>
<dbReference type="InterPro" id="IPR050377">
    <property type="entry name" value="Radical_SAM_PqqE_MftC-like"/>
</dbReference>
<dbReference type="PANTHER" id="PTHR11228:SF7">
    <property type="entry name" value="PQQA PEPTIDE CYCLASE"/>
    <property type="match status" value="1"/>
</dbReference>
<dbReference type="PANTHER" id="PTHR11228">
    <property type="entry name" value="RADICAL SAM DOMAIN PROTEIN"/>
    <property type="match status" value="1"/>
</dbReference>
<reference evidence="7 8" key="1">
    <citation type="submission" date="2024-02" db="EMBL/GenBank/DDBJ databases">
        <title>Genome analysis and characterization of Microbaculum marinisediminis sp. nov., isolated from marine sediment.</title>
        <authorList>
            <person name="Du Z.-J."/>
            <person name="Ye Y.-Q."/>
            <person name="Zhang Z.-R."/>
            <person name="Yuan S.-M."/>
            <person name="Zhang X.-Y."/>
        </authorList>
    </citation>
    <scope>NUCLEOTIDE SEQUENCE [LARGE SCALE GENOMIC DNA]</scope>
    <source>
        <strain evidence="7 8">SDUM1044001</strain>
    </source>
</reference>
<accession>A0AAW9RFV0</accession>
<dbReference type="EMBL" id="JAZHOF010000005">
    <property type="protein sequence ID" value="MEJ8572517.1"/>
    <property type="molecule type" value="Genomic_DNA"/>
</dbReference>
<dbReference type="GO" id="GO:0003824">
    <property type="term" value="F:catalytic activity"/>
    <property type="evidence" value="ECO:0007669"/>
    <property type="project" value="InterPro"/>
</dbReference>
<dbReference type="GO" id="GO:0046872">
    <property type="term" value="F:metal ion binding"/>
    <property type="evidence" value="ECO:0007669"/>
    <property type="project" value="UniProtKB-KW"/>
</dbReference>
<feature type="domain" description="Radical SAM core" evidence="6">
    <location>
        <begin position="43"/>
        <end position="188"/>
    </location>
</feature>
<comment type="cofactor">
    <cofactor evidence="1">
        <name>[4Fe-4S] cluster</name>
        <dbReference type="ChEBI" id="CHEBI:49883"/>
    </cofactor>
</comment>
<keyword evidence="5" id="KW-0411">Iron-sulfur</keyword>
<keyword evidence="4" id="KW-0408">Iron</keyword>
<evidence type="ECO:0000313" key="7">
    <source>
        <dbReference type="EMBL" id="MEJ8572517.1"/>
    </source>
</evidence>
<evidence type="ECO:0000256" key="2">
    <source>
        <dbReference type="ARBA" id="ARBA00022691"/>
    </source>
</evidence>
<proteinExistence type="predicted"/>
<dbReference type="GO" id="GO:0051536">
    <property type="term" value="F:iron-sulfur cluster binding"/>
    <property type="evidence" value="ECO:0007669"/>
    <property type="project" value="UniProtKB-KW"/>
</dbReference>
<evidence type="ECO:0000256" key="5">
    <source>
        <dbReference type="ARBA" id="ARBA00023014"/>
    </source>
</evidence>
<name>A0AAW9RFV0_9HYPH</name>